<proteinExistence type="predicted"/>
<sequence>MNINIGEIVNNKIKEMEENKVVENLIAETIEKSVVKAVSEAIDGYTIKRTIEKKVETEVCDIVNDIGFTAYNTFIANKVKDITEGTIRKDLEDKIQGTLNGILLNKKENIKLSDLFEMYREHLNSDTDEHEKYELENFVVEIEDNDRGWITYKLSKEKSKYSWDKFDIEFIIHENYNDESNGTMWKVKLDGENVDNSLKLGYRSEFENLLVNLMYNETVIEIDIEDEDDIDTSFDIEY</sequence>
<gene>
    <name evidence="1" type="ORF">QJS64_12110</name>
</gene>
<dbReference type="EMBL" id="CP124685">
    <property type="protein sequence ID" value="WGX74870.1"/>
    <property type="molecule type" value="Genomic_DNA"/>
</dbReference>
<protein>
    <submittedName>
        <fullName evidence="1">Uncharacterized protein</fullName>
    </submittedName>
</protein>
<dbReference type="Proteomes" id="UP001239169">
    <property type="component" value="Chromosome"/>
</dbReference>
<organism evidence="1 2">
    <name type="scientific">Paraclostridium bifermentans</name>
    <name type="common">Clostridium bifermentans</name>
    <dbReference type="NCBI Taxonomy" id="1490"/>
    <lineage>
        <taxon>Bacteria</taxon>
        <taxon>Bacillati</taxon>
        <taxon>Bacillota</taxon>
        <taxon>Clostridia</taxon>
        <taxon>Peptostreptococcales</taxon>
        <taxon>Peptostreptococcaceae</taxon>
        <taxon>Paraclostridium</taxon>
    </lineage>
</organism>
<evidence type="ECO:0000313" key="2">
    <source>
        <dbReference type="Proteomes" id="UP001239169"/>
    </source>
</evidence>
<accession>A0ABY8R020</accession>
<keyword evidence="2" id="KW-1185">Reference proteome</keyword>
<reference evidence="1 2" key="1">
    <citation type="submission" date="2023-04" db="EMBL/GenBank/DDBJ databases">
        <title>Bacteria Genome Submission.</title>
        <authorList>
            <person name="Isaac P."/>
        </authorList>
    </citation>
    <scope>NUCLEOTIDE SEQUENCE [LARGE SCALE GENOMIC DNA]</scope>
    <source>
        <strain evidence="1 2">SampleS7P1</strain>
    </source>
</reference>
<name>A0ABY8R020_PARBF</name>
<evidence type="ECO:0000313" key="1">
    <source>
        <dbReference type="EMBL" id="WGX74870.1"/>
    </source>
</evidence>